<dbReference type="Gene3D" id="1.10.630.10">
    <property type="entry name" value="Cytochrome P450"/>
    <property type="match status" value="1"/>
</dbReference>
<evidence type="ECO:0000256" key="10">
    <source>
        <dbReference type="SAM" id="Phobius"/>
    </source>
</evidence>
<dbReference type="GO" id="GO:0016712">
    <property type="term" value="F:oxidoreductase activity, acting on paired donors, with incorporation or reduction of molecular oxygen, reduced flavin or flavoprotein as one donor, and incorporation of one atom of oxygen"/>
    <property type="evidence" value="ECO:0007669"/>
    <property type="project" value="TreeGrafter"/>
</dbReference>
<sequence length="497" mass="56760">MVSGTVVALAGVLAGLVYFTFLRKPKWKNAPPGPRGLPLLGNIFQMDKFQHVTFCKWAKEFGPLIRVKFASLNMIVVSDYKMAKEMFSHSSFSGRMDFTPFDLILDGKLHGIINTEGEHWEELRRFTLRQLRDFGFGKGSMQDSIMLEVNELIDLIKENGEKPVDNIKQRLLLAVVNSLWAICTGIRHKQNDKQLLGMSEKANKAFDGVVEGGSVILFVRWLIYAFPKWTGYDKIKVALVDLADYMRKPIIDHKKTRQDDFDRDFTDAFLKEIAKTTDPNSAFMGKLGEDNLVTTLGDLYLAGTDTTATTLSWMILYLSKFPEIQKKFQQEIESVTGNTRPISVSDRPNMPYTEALIAETLRFSSIAPIGVQHRALKDEMYKGYLIPKDTVITANLYHIHFDPKVWTDPENFRPDRFLSPDGKIFKKHDALIPFSTGRRQCLGETLARDSIFLFSTNMAQRFDITFDKNGPENGFECELSFLLKPKRFNVIFKDRLA</sequence>
<keyword evidence="10" id="KW-0812">Transmembrane</keyword>
<dbReference type="PANTHER" id="PTHR24300:SF376">
    <property type="entry name" value="CYTOCHROME P450 15A1"/>
    <property type="match status" value="1"/>
</dbReference>
<keyword evidence="6 8" id="KW-0408">Iron</keyword>
<evidence type="ECO:0000256" key="3">
    <source>
        <dbReference type="ARBA" id="ARBA00022617"/>
    </source>
</evidence>
<comment type="caution">
    <text evidence="11">The sequence shown here is derived from an EMBL/GenBank/DDBJ whole genome shotgun (WGS) entry which is preliminary data.</text>
</comment>
<dbReference type="FunFam" id="1.10.630.10:FF:000036">
    <property type="entry name" value="CYtochrome P450 family"/>
    <property type="match status" value="1"/>
</dbReference>
<dbReference type="InterPro" id="IPR017972">
    <property type="entry name" value="Cyt_P450_CS"/>
</dbReference>
<evidence type="ECO:0000256" key="8">
    <source>
        <dbReference type="PIRSR" id="PIRSR602401-1"/>
    </source>
</evidence>
<evidence type="ECO:0000313" key="12">
    <source>
        <dbReference type="Proteomes" id="UP000198287"/>
    </source>
</evidence>
<dbReference type="InterPro" id="IPR002401">
    <property type="entry name" value="Cyt_P450_E_grp-I"/>
</dbReference>
<accession>A0A226E8Y4</accession>
<keyword evidence="5 9" id="KW-0560">Oxidoreductase</keyword>
<protein>
    <submittedName>
        <fullName evidence="11">Cytochrome P450 2J5</fullName>
    </submittedName>
</protein>
<keyword evidence="4 8" id="KW-0479">Metal-binding</keyword>
<evidence type="ECO:0000256" key="7">
    <source>
        <dbReference type="ARBA" id="ARBA00023033"/>
    </source>
</evidence>
<dbReference type="GO" id="GO:0008395">
    <property type="term" value="F:steroid hydroxylase activity"/>
    <property type="evidence" value="ECO:0007669"/>
    <property type="project" value="TreeGrafter"/>
</dbReference>
<dbReference type="Pfam" id="PF00067">
    <property type="entry name" value="p450"/>
    <property type="match status" value="1"/>
</dbReference>
<feature type="binding site" description="axial binding residue" evidence="8">
    <location>
        <position position="441"/>
    </location>
    <ligand>
        <name>heme</name>
        <dbReference type="ChEBI" id="CHEBI:30413"/>
    </ligand>
    <ligandPart>
        <name>Fe</name>
        <dbReference type="ChEBI" id="CHEBI:18248"/>
    </ligandPart>
</feature>
<feature type="transmembrane region" description="Helical" evidence="10">
    <location>
        <begin position="6"/>
        <end position="22"/>
    </location>
</feature>
<keyword evidence="10" id="KW-1133">Transmembrane helix</keyword>
<evidence type="ECO:0000256" key="6">
    <source>
        <dbReference type="ARBA" id="ARBA00023004"/>
    </source>
</evidence>
<dbReference type="EMBL" id="LNIX01000005">
    <property type="protein sequence ID" value="OXA54042.1"/>
    <property type="molecule type" value="Genomic_DNA"/>
</dbReference>
<dbReference type="OMA" id="DERYWDA"/>
<dbReference type="PRINTS" id="PR00385">
    <property type="entry name" value="P450"/>
</dbReference>
<proteinExistence type="inferred from homology"/>
<keyword evidence="7 9" id="KW-0503">Monooxygenase</keyword>
<dbReference type="PROSITE" id="PS00086">
    <property type="entry name" value="CYTOCHROME_P450"/>
    <property type="match status" value="1"/>
</dbReference>
<dbReference type="OrthoDB" id="3945418at2759"/>
<dbReference type="PANTHER" id="PTHR24300">
    <property type="entry name" value="CYTOCHROME P450 508A4-RELATED"/>
    <property type="match status" value="1"/>
</dbReference>
<dbReference type="PRINTS" id="PR00463">
    <property type="entry name" value="EP450I"/>
</dbReference>
<dbReference type="GO" id="GO:0005506">
    <property type="term" value="F:iron ion binding"/>
    <property type="evidence" value="ECO:0007669"/>
    <property type="project" value="InterPro"/>
</dbReference>
<evidence type="ECO:0000313" key="11">
    <source>
        <dbReference type="EMBL" id="OXA54042.1"/>
    </source>
</evidence>
<keyword evidence="12" id="KW-1185">Reference proteome</keyword>
<comment type="cofactor">
    <cofactor evidence="1 8">
        <name>heme</name>
        <dbReference type="ChEBI" id="CHEBI:30413"/>
    </cofactor>
</comment>
<evidence type="ECO:0000256" key="1">
    <source>
        <dbReference type="ARBA" id="ARBA00001971"/>
    </source>
</evidence>
<evidence type="ECO:0000256" key="5">
    <source>
        <dbReference type="ARBA" id="ARBA00023002"/>
    </source>
</evidence>
<organism evidence="11 12">
    <name type="scientific">Folsomia candida</name>
    <name type="common">Springtail</name>
    <dbReference type="NCBI Taxonomy" id="158441"/>
    <lineage>
        <taxon>Eukaryota</taxon>
        <taxon>Metazoa</taxon>
        <taxon>Ecdysozoa</taxon>
        <taxon>Arthropoda</taxon>
        <taxon>Hexapoda</taxon>
        <taxon>Collembola</taxon>
        <taxon>Entomobryomorpha</taxon>
        <taxon>Isotomoidea</taxon>
        <taxon>Isotomidae</taxon>
        <taxon>Proisotominae</taxon>
        <taxon>Folsomia</taxon>
    </lineage>
</organism>
<reference evidence="11 12" key="1">
    <citation type="submission" date="2015-12" db="EMBL/GenBank/DDBJ databases">
        <title>The genome of Folsomia candida.</title>
        <authorList>
            <person name="Faddeeva A."/>
            <person name="Derks M.F."/>
            <person name="Anvar Y."/>
            <person name="Smit S."/>
            <person name="Van Straalen N."/>
            <person name="Roelofs D."/>
        </authorList>
    </citation>
    <scope>NUCLEOTIDE SEQUENCE [LARGE SCALE GENOMIC DNA]</scope>
    <source>
        <strain evidence="11 12">VU population</strain>
        <tissue evidence="11">Whole body</tissue>
    </source>
</reference>
<dbReference type="Proteomes" id="UP000198287">
    <property type="component" value="Unassembled WGS sequence"/>
</dbReference>
<dbReference type="GO" id="GO:0005737">
    <property type="term" value="C:cytoplasm"/>
    <property type="evidence" value="ECO:0007669"/>
    <property type="project" value="TreeGrafter"/>
</dbReference>
<gene>
    <name evidence="11" type="ORF">Fcan01_10834</name>
</gene>
<evidence type="ECO:0000256" key="2">
    <source>
        <dbReference type="ARBA" id="ARBA00010617"/>
    </source>
</evidence>
<dbReference type="SUPFAM" id="SSF48264">
    <property type="entry name" value="Cytochrome P450"/>
    <property type="match status" value="1"/>
</dbReference>
<dbReference type="InterPro" id="IPR036396">
    <property type="entry name" value="Cyt_P450_sf"/>
</dbReference>
<dbReference type="InterPro" id="IPR001128">
    <property type="entry name" value="Cyt_P450"/>
</dbReference>
<dbReference type="GO" id="GO:0006082">
    <property type="term" value="P:organic acid metabolic process"/>
    <property type="evidence" value="ECO:0007669"/>
    <property type="project" value="TreeGrafter"/>
</dbReference>
<comment type="similarity">
    <text evidence="2 9">Belongs to the cytochrome P450 family.</text>
</comment>
<dbReference type="AlphaFoldDB" id="A0A226E8Y4"/>
<dbReference type="InterPro" id="IPR050182">
    <property type="entry name" value="Cytochrome_P450_fam2"/>
</dbReference>
<name>A0A226E8Y4_FOLCA</name>
<dbReference type="STRING" id="158441.A0A226E8Y4"/>
<dbReference type="GO" id="GO:0020037">
    <property type="term" value="F:heme binding"/>
    <property type="evidence" value="ECO:0007669"/>
    <property type="project" value="InterPro"/>
</dbReference>
<keyword evidence="10" id="KW-0472">Membrane</keyword>
<evidence type="ECO:0000256" key="4">
    <source>
        <dbReference type="ARBA" id="ARBA00022723"/>
    </source>
</evidence>
<dbReference type="GO" id="GO:0006805">
    <property type="term" value="P:xenobiotic metabolic process"/>
    <property type="evidence" value="ECO:0007669"/>
    <property type="project" value="TreeGrafter"/>
</dbReference>
<evidence type="ECO:0000256" key="9">
    <source>
        <dbReference type="RuleBase" id="RU000461"/>
    </source>
</evidence>
<keyword evidence="3 8" id="KW-0349">Heme</keyword>